<sequence>MKSIPNMSFALFLALFMLTAMSQAATTDDATTSDVQTPPAEAVKQNTQDLLKSLKAYGADQREEAVEATKAALDAADKRIDALQTRLDDNWDSMSEAAREKAQASMKALRKQRTQVAEWYGSLKTSSDSAWDEMKEGFSQAYQALAEAWDDAVKTFDSEK</sequence>
<dbReference type="Proteomes" id="UP001597337">
    <property type="component" value="Unassembled WGS sequence"/>
</dbReference>
<evidence type="ECO:0000313" key="2">
    <source>
        <dbReference type="EMBL" id="MFD2110382.1"/>
    </source>
</evidence>
<organism evidence="2 3">
    <name type="scientific">Thiorhodococcus fuscus</name>
    <dbReference type="NCBI Taxonomy" id="527200"/>
    <lineage>
        <taxon>Bacteria</taxon>
        <taxon>Pseudomonadati</taxon>
        <taxon>Pseudomonadota</taxon>
        <taxon>Gammaproteobacteria</taxon>
        <taxon>Chromatiales</taxon>
        <taxon>Chromatiaceae</taxon>
        <taxon>Thiorhodococcus</taxon>
    </lineage>
</organism>
<dbReference type="EMBL" id="JBHUHX010000002">
    <property type="protein sequence ID" value="MFD2110382.1"/>
    <property type="molecule type" value="Genomic_DNA"/>
</dbReference>
<keyword evidence="3" id="KW-1185">Reference proteome</keyword>
<dbReference type="SUPFAM" id="SSF58113">
    <property type="entry name" value="Apolipoprotein A-I"/>
    <property type="match status" value="1"/>
</dbReference>
<evidence type="ECO:0000256" key="1">
    <source>
        <dbReference type="SAM" id="SignalP"/>
    </source>
</evidence>
<feature type="signal peptide" evidence="1">
    <location>
        <begin position="1"/>
        <end position="24"/>
    </location>
</feature>
<dbReference type="RefSeq" id="WP_386021820.1">
    <property type="nucleotide sequence ID" value="NZ_JBHUHX010000002.1"/>
</dbReference>
<reference evidence="3" key="1">
    <citation type="journal article" date="2019" name="Int. J. Syst. Evol. Microbiol.">
        <title>The Global Catalogue of Microorganisms (GCM) 10K type strain sequencing project: providing services to taxonomists for standard genome sequencing and annotation.</title>
        <authorList>
            <consortium name="The Broad Institute Genomics Platform"/>
            <consortium name="The Broad Institute Genome Sequencing Center for Infectious Disease"/>
            <person name="Wu L."/>
            <person name="Ma J."/>
        </authorList>
    </citation>
    <scope>NUCLEOTIDE SEQUENCE [LARGE SCALE GENOMIC DNA]</scope>
    <source>
        <strain evidence="3">KACC 12597</strain>
    </source>
</reference>
<proteinExistence type="predicted"/>
<accession>A0ABW4Y2I9</accession>
<comment type="caution">
    <text evidence="2">The sequence shown here is derived from an EMBL/GenBank/DDBJ whole genome shotgun (WGS) entry which is preliminary data.</text>
</comment>
<evidence type="ECO:0000313" key="3">
    <source>
        <dbReference type="Proteomes" id="UP001597337"/>
    </source>
</evidence>
<name>A0ABW4Y2I9_9GAMM</name>
<gene>
    <name evidence="2" type="ORF">ACFSJC_00830</name>
</gene>
<dbReference type="Gene3D" id="1.20.5.1230">
    <property type="entry name" value="Apolipoprotein A-I"/>
    <property type="match status" value="1"/>
</dbReference>
<keyword evidence="1" id="KW-0732">Signal</keyword>
<protein>
    <submittedName>
        <fullName evidence="2">Uncharacterized protein</fullName>
    </submittedName>
</protein>
<feature type="chain" id="PRO_5046676230" evidence="1">
    <location>
        <begin position="25"/>
        <end position="160"/>
    </location>
</feature>